<organism evidence="1">
    <name type="scientific">Physcomitrium patens</name>
    <name type="common">Spreading-leaved earth moss</name>
    <name type="synonym">Physcomitrella patens</name>
    <dbReference type="NCBI Taxonomy" id="3218"/>
    <lineage>
        <taxon>Eukaryota</taxon>
        <taxon>Viridiplantae</taxon>
        <taxon>Streptophyta</taxon>
        <taxon>Embryophyta</taxon>
        <taxon>Bryophyta</taxon>
        <taxon>Bryophytina</taxon>
        <taxon>Bryopsida</taxon>
        <taxon>Funariidae</taxon>
        <taxon>Funariales</taxon>
        <taxon>Funariaceae</taxon>
        <taxon>Physcomitrium</taxon>
    </lineage>
</organism>
<gene>
    <name evidence="1" type="ORF">PHYPA_005471</name>
</gene>
<dbReference type="EMBL" id="ABEU02000003">
    <property type="protein sequence ID" value="PNR58476.1"/>
    <property type="molecule type" value="Genomic_DNA"/>
</dbReference>
<dbReference type="Proteomes" id="UP000006727">
    <property type="component" value="Chromosome 3"/>
</dbReference>
<name>A0A2K1KXJ4_PHYPA</name>
<dbReference type="EnsemblPlants" id="Pp3c3_36610V3.1">
    <property type="protein sequence ID" value="PAC:32944147.CDS.1"/>
    <property type="gene ID" value="Pp3c3_36610"/>
</dbReference>
<evidence type="ECO:0000313" key="3">
    <source>
        <dbReference type="Proteomes" id="UP000006727"/>
    </source>
</evidence>
<reference evidence="1 3" key="2">
    <citation type="journal article" date="2018" name="Plant J.">
        <title>The Physcomitrella patens chromosome-scale assembly reveals moss genome structure and evolution.</title>
        <authorList>
            <person name="Lang D."/>
            <person name="Ullrich K.K."/>
            <person name="Murat F."/>
            <person name="Fuchs J."/>
            <person name="Jenkins J."/>
            <person name="Haas F.B."/>
            <person name="Piednoel M."/>
            <person name="Gundlach H."/>
            <person name="Van Bel M."/>
            <person name="Meyberg R."/>
            <person name="Vives C."/>
            <person name="Morata J."/>
            <person name="Symeonidi A."/>
            <person name="Hiss M."/>
            <person name="Muchero W."/>
            <person name="Kamisugi Y."/>
            <person name="Saleh O."/>
            <person name="Blanc G."/>
            <person name="Decker E.L."/>
            <person name="van Gessel N."/>
            <person name="Grimwood J."/>
            <person name="Hayes R.D."/>
            <person name="Graham S.W."/>
            <person name="Gunter L.E."/>
            <person name="McDaniel S.F."/>
            <person name="Hoernstein S.N.W."/>
            <person name="Larsson A."/>
            <person name="Li F.W."/>
            <person name="Perroud P.F."/>
            <person name="Phillips J."/>
            <person name="Ranjan P."/>
            <person name="Rokshar D.S."/>
            <person name="Rothfels C.J."/>
            <person name="Schneider L."/>
            <person name="Shu S."/>
            <person name="Stevenson D.W."/>
            <person name="Thummler F."/>
            <person name="Tillich M."/>
            <person name="Villarreal Aguilar J.C."/>
            <person name="Widiez T."/>
            <person name="Wong G.K."/>
            <person name="Wymore A."/>
            <person name="Zhang Y."/>
            <person name="Zimmer A.D."/>
            <person name="Quatrano R.S."/>
            <person name="Mayer K.F.X."/>
            <person name="Goodstein D."/>
            <person name="Casacuberta J.M."/>
            <person name="Vandepoele K."/>
            <person name="Reski R."/>
            <person name="Cuming A.C."/>
            <person name="Tuskan G.A."/>
            <person name="Maumus F."/>
            <person name="Salse J."/>
            <person name="Schmutz J."/>
            <person name="Rensing S.A."/>
        </authorList>
    </citation>
    <scope>NUCLEOTIDE SEQUENCE [LARGE SCALE GENOMIC DNA]</scope>
    <source>
        <strain evidence="2 3">cv. Gransden 2004</strain>
    </source>
</reference>
<sequence>MKTSSASRLRAKQMLGLVGGDDVALGNYLDTQQNGMIVSGSPKQVIYDHFRHWKFQLCGSRQRSAIFRY</sequence>
<proteinExistence type="predicted"/>
<protein>
    <submittedName>
        <fullName evidence="1 2">Uncharacterized protein</fullName>
    </submittedName>
</protein>
<dbReference type="AlphaFoldDB" id="A0A2K1KXJ4"/>
<dbReference type="InParanoid" id="A0A2K1KXJ4"/>
<evidence type="ECO:0000313" key="2">
    <source>
        <dbReference type="EnsemblPlants" id="PAC:32944147.CDS.1"/>
    </source>
</evidence>
<dbReference type="PaxDb" id="3218-PP1S96_74V6.1"/>
<reference evidence="2" key="3">
    <citation type="submission" date="2020-12" db="UniProtKB">
        <authorList>
            <consortium name="EnsemblPlants"/>
        </authorList>
    </citation>
    <scope>IDENTIFICATION</scope>
</reference>
<reference evidence="1 3" key="1">
    <citation type="journal article" date="2008" name="Science">
        <title>The Physcomitrella genome reveals evolutionary insights into the conquest of land by plants.</title>
        <authorList>
            <person name="Rensing S."/>
            <person name="Lang D."/>
            <person name="Zimmer A."/>
            <person name="Terry A."/>
            <person name="Salamov A."/>
            <person name="Shapiro H."/>
            <person name="Nishiyama T."/>
            <person name="Perroud P.-F."/>
            <person name="Lindquist E."/>
            <person name="Kamisugi Y."/>
            <person name="Tanahashi T."/>
            <person name="Sakakibara K."/>
            <person name="Fujita T."/>
            <person name="Oishi K."/>
            <person name="Shin-I T."/>
            <person name="Kuroki Y."/>
            <person name="Toyoda A."/>
            <person name="Suzuki Y."/>
            <person name="Hashimoto A."/>
            <person name="Yamaguchi K."/>
            <person name="Sugano A."/>
            <person name="Kohara Y."/>
            <person name="Fujiyama A."/>
            <person name="Anterola A."/>
            <person name="Aoki S."/>
            <person name="Ashton N."/>
            <person name="Barbazuk W.B."/>
            <person name="Barker E."/>
            <person name="Bennetzen J."/>
            <person name="Bezanilla M."/>
            <person name="Blankenship R."/>
            <person name="Cho S.H."/>
            <person name="Dutcher S."/>
            <person name="Estelle M."/>
            <person name="Fawcett J.A."/>
            <person name="Gundlach H."/>
            <person name="Hanada K."/>
            <person name="Heyl A."/>
            <person name="Hicks K.A."/>
            <person name="Hugh J."/>
            <person name="Lohr M."/>
            <person name="Mayer K."/>
            <person name="Melkozernov A."/>
            <person name="Murata T."/>
            <person name="Nelson D."/>
            <person name="Pils B."/>
            <person name="Prigge M."/>
            <person name="Reiss B."/>
            <person name="Renner T."/>
            <person name="Rombauts S."/>
            <person name="Rushton P."/>
            <person name="Sanderfoot A."/>
            <person name="Schween G."/>
            <person name="Shiu S.-H."/>
            <person name="Stueber K."/>
            <person name="Theodoulou F.L."/>
            <person name="Tu H."/>
            <person name="Van de Peer Y."/>
            <person name="Verrier P.J."/>
            <person name="Waters E."/>
            <person name="Wood A."/>
            <person name="Yang L."/>
            <person name="Cove D."/>
            <person name="Cuming A."/>
            <person name="Hasebe M."/>
            <person name="Lucas S."/>
            <person name="Mishler D.B."/>
            <person name="Reski R."/>
            <person name="Grigoriev I."/>
            <person name="Quatrano R.S."/>
            <person name="Boore J.L."/>
        </authorList>
    </citation>
    <scope>NUCLEOTIDE SEQUENCE [LARGE SCALE GENOMIC DNA]</scope>
    <source>
        <strain evidence="2 3">cv. Gransden 2004</strain>
    </source>
</reference>
<keyword evidence="3" id="KW-1185">Reference proteome</keyword>
<evidence type="ECO:0000313" key="1">
    <source>
        <dbReference type="EMBL" id="PNR58476.1"/>
    </source>
</evidence>
<accession>A0A2K1KXJ4</accession>
<dbReference type="Gramene" id="Pp3c3_36610V3.1">
    <property type="protein sequence ID" value="PAC:32944147.CDS.1"/>
    <property type="gene ID" value="Pp3c3_36610"/>
</dbReference>